<evidence type="ECO:0000313" key="3">
    <source>
        <dbReference type="Proteomes" id="UP000445000"/>
    </source>
</evidence>
<feature type="region of interest" description="Disordered" evidence="1">
    <location>
        <begin position="304"/>
        <end position="324"/>
    </location>
</feature>
<dbReference type="Pfam" id="PF07586">
    <property type="entry name" value="HXXSHH"/>
    <property type="match status" value="1"/>
</dbReference>
<dbReference type="RefSeq" id="WP_161811899.1">
    <property type="nucleotide sequence ID" value="NZ_BLJN01000002.1"/>
</dbReference>
<gene>
    <name evidence="2" type="ORF">GCM10011487_21790</name>
</gene>
<dbReference type="InterPro" id="IPR006311">
    <property type="entry name" value="TAT_signal"/>
</dbReference>
<dbReference type="InterPro" id="IPR011447">
    <property type="entry name" value="DUF1552"/>
</dbReference>
<reference evidence="3" key="1">
    <citation type="submission" date="2020-01" db="EMBL/GenBank/DDBJ databases">
        <title>'Steroidobacter agaridevorans' sp. nov., agar-degrading bacteria isolated from rhizosphere soils.</title>
        <authorList>
            <person name="Ikenaga M."/>
            <person name="Kataoka M."/>
            <person name="Murouchi A."/>
            <person name="Katsuragi S."/>
            <person name="Sakai M."/>
        </authorList>
    </citation>
    <scope>NUCLEOTIDE SEQUENCE [LARGE SCALE GENOMIC DNA]</scope>
    <source>
        <strain evidence="3">YU21-B</strain>
    </source>
</reference>
<dbReference type="AlphaFoldDB" id="A0A829YA42"/>
<name>A0A829YA42_9GAMM</name>
<evidence type="ECO:0008006" key="4">
    <source>
        <dbReference type="Google" id="ProtNLM"/>
    </source>
</evidence>
<keyword evidence="3" id="KW-1185">Reference proteome</keyword>
<evidence type="ECO:0000313" key="2">
    <source>
        <dbReference type="EMBL" id="GFE80179.1"/>
    </source>
</evidence>
<dbReference type="Proteomes" id="UP000445000">
    <property type="component" value="Unassembled WGS sequence"/>
</dbReference>
<evidence type="ECO:0000256" key="1">
    <source>
        <dbReference type="SAM" id="MobiDB-lite"/>
    </source>
</evidence>
<dbReference type="PROSITE" id="PS51318">
    <property type="entry name" value="TAT"/>
    <property type="match status" value="1"/>
</dbReference>
<sequence>MKDLSRRRVLRGMFNGAAVSVALPLLNCFLNDNGTALASGAPLPQRFGTWSWGLGMSKSIFVPKKTGAGFDLPEEIAMFAPIRDQMNLYTNYNAFRDAAPNLCHTTGWVILRSGSAPLNQNAKPGETIDVTVAKKIGTTTRFPMLTVTATGDPRDTQSYESATSVNNAEGSPLALYASLFGADYQDPNAKDFTPSPKILVRKSVLSNVSEDAKKLMTQVGAEDKARIDQYFTNLRELERQLDRQLQKPEPREACVKPKLPPELATGVDFELVAQRHRLFTDLLVMAVACDQTRVFNATYSKSFSSTTKPGYEKPHHTASHEEPMDPKLGYQPMVSWFLRRGFEEWVYFVQAFSKVKEGDGTLLDNMLIYASTDQSFAKIHSIDGLPMFSAGRAGGRIKTGLHIDGAGTPGTRLGYTMMKTLGVDIPSWGTQSNSTSKEISEILV</sequence>
<organism evidence="2 3">
    <name type="scientific">Steroidobacter agaridevorans</name>
    <dbReference type="NCBI Taxonomy" id="2695856"/>
    <lineage>
        <taxon>Bacteria</taxon>
        <taxon>Pseudomonadati</taxon>
        <taxon>Pseudomonadota</taxon>
        <taxon>Gammaproteobacteria</taxon>
        <taxon>Steroidobacterales</taxon>
        <taxon>Steroidobacteraceae</taxon>
        <taxon>Steroidobacter</taxon>
    </lineage>
</organism>
<protein>
    <recommendedName>
        <fullName evidence="4">DUF1552 domain-containing protein</fullName>
    </recommendedName>
</protein>
<dbReference type="EMBL" id="BLJN01000002">
    <property type="protein sequence ID" value="GFE80179.1"/>
    <property type="molecule type" value="Genomic_DNA"/>
</dbReference>
<comment type="caution">
    <text evidence="2">The sequence shown here is derived from an EMBL/GenBank/DDBJ whole genome shotgun (WGS) entry which is preliminary data.</text>
</comment>
<accession>A0A829YA42</accession>
<proteinExistence type="predicted"/>
<feature type="compositionally biased region" description="Basic and acidic residues" evidence="1">
    <location>
        <begin position="310"/>
        <end position="324"/>
    </location>
</feature>